<dbReference type="OrthoDB" id="8757047at2"/>
<name>A0A562P9H2_9BURK</name>
<proteinExistence type="predicted"/>
<dbReference type="EMBL" id="CP046904">
    <property type="protein sequence ID" value="QGZ42697.1"/>
    <property type="molecule type" value="Genomic_DNA"/>
</dbReference>
<evidence type="ECO:0000313" key="2">
    <source>
        <dbReference type="EMBL" id="TWI41051.1"/>
    </source>
</evidence>
<dbReference type="SUPFAM" id="SSF46785">
    <property type="entry name" value="Winged helix' DNA-binding domain"/>
    <property type="match status" value="1"/>
</dbReference>
<keyword evidence="4" id="KW-1185">Reference proteome</keyword>
<evidence type="ECO:0000313" key="4">
    <source>
        <dbReference type="Proteomes" id="UP000437862"/>
    </source>
</evidence>
<reference evidence="2" key="2">
    <citation type="submission" date="2019-07" db="EMBL/GenBank/DDBJ databases">
        <authorList>
            <person name="Whitman W."/>
            <person name="Huntemann M."/>
            <person name="Clum A."/>
            <person name="Pillay M."/>
            <person name="Palaniappan K."/>
            <person name="Varghese N."/>
            <person name="Mikhailova N."/>
            <person name="Stamatis D."/>
            <person name="Reddy T."/>
            <person name="Daum C."/>
            <person name="Shapiro N."/>
            <person name="Ivanova N."/>
            <person name="Kyrpides N."/>
            <person name="Woyke T."/>
        </authorList>
    </citation>
    <scope>NUCLEOTIDE SEQUENCE</scope>
    <source>
        <strain evidence="2">CGMCC 1.10685</strain>
    </source>
</reference>
<dbReference type="InterPro" id="IPR036390">
    <property type="entry name" value="WH_DNA-bd_sf"/>
</dbReference>
<gene>
    <name evidence="1" type="ORF">GO485_29130</name>
    <name evidence="2" type="ORF">IP92_05772</name>
</gene>
<evidence type="ECO:0000313" key="3">
    <source>
        <dbReference type="Proteomes" id="UP000315112"/>
    </source>
</evidence>
<accession>A0A562P9H2</accession>
<reference evidence="1 4" key="3">
    <citation type="submission" date="2019-12" db="EMBL/GenBank/DDBJ databases">
        <title>Draft Genome Sequences of Six Type Strains of the Genus Massilia.</title>
        <authorList>
            <person name="Miess H."/>
            <person name="Frediansyah A."/>
            <person name="Goeker M."/>
            <person name="Gross H."/>
        </authorList>
    </citation>
    <scope>NUCLEOTIDE SEQUENCE [LARGE SCALE GENOMIC DNA]</scope>
    <source>
        <strain evidence="1 4">DSM 26639</strain>
    </source>
</reference>
<organism evidence="2 3">
    <name type="scientific">Pseudoduganella flava</name>
    <dbReference type="NCBI Taxonomy" id="871742"/>
    <lineage>
        <taxon>Bacteria</taxon>
        <taxon>Pseudomonadati</taxon>
        <taxon>Pseudomonadota</taxon>
        <taxon>Betaproteobacteria</taxon>
        <taxon>Burkholderiales</taxon>
        <taxon>Oxalobacteraceae</taxon>
        <taxon>Telluria group</taxon>
        <taxon>Pseudoduganella</taxon>
    </lineage>
</organism>
<dbReference type="RefSeq" id="WP_145881961.1">
    <property type="nucleotide sequence ID" value="NZ_CP046904.1"/>
</dbReference>
<reference evidence="2 3" key="1">
    <citation type="journal article" date="2015" name="Stand. Genomic Sci.">
        <title>Genomic Encyclopedia of Bacterial and Archaeal Type Strains, Phase III: the genomes of soil and plant-associated and newly described type strains.</title>
        <authorList>
            <person name="Whitman W.B."/>
            <person name="Woyke T."/>
            <person name="Klenk H.P."/>
            <person name="Zhou Y."/>
            <person name="Lilburn T.G."/>
            <person name="Beck B.J."/>
            <person name="De Vos P."/>
            <person name="Vandamme P."/>
            <person name="Eisen J.A."/>
            <person name="Garrity G."/>
            <person name="Hugenholtz P."/>
            <person name="Kyrpides N.C."/>
        </authorList>
    </citation>
    <scope>NUCLEOTIDE SEQUENCE [LARGE SCALE GENOMIC DNA]</scope>
    <source>
        <strain evidence="2 3">CGMCC 1.10685</strain>
    </source>
</reference>
<dbReference type="EMBL" id="VLKW01000018">
    <property type="protein sequence ID" value="TWI41051.1"/>
    <property type="molecule type" value="Genomic_DNA"/>
</dbReference>
<evidence type="ECO:0000313" key="1">
    <source>
        <dbReference type="EMBL" id="QGZ42697.1"/>
    </source>
</evidence>
<dbReference type="Proteomes" id="UP000437862">
    <property type="component" value="Chromosome"/>
</dbReference>
<sequence>MTRPLPVDRSQRRFPIEELVGQIADLLKTEPRTAYDLARLTHYSVATCRLRVAELERVGRAHRERVNTPTGCQYVWHYGPSPSRGEALGIFGIPQQSAYRVYPAINRRDPLVAALFGEAGVRP</sequence>
<dbReference type="AlphaFoldDB" id="A0A562P9H2"/>
<protein>
    <submittedName>
        <fullName evidence="2">Uncharacterized protein</fullName>
    </submittedName>
</protein>
<dbReference type="Proteomes" id="UP000315112">
    <property type="component" value="Unassembled WGS sequence"/>
</dbReference>